<dbReference type="eggNOG" id="COG1686">
    <property type="taxonomic scope" value="Bacteria"/>
</dbReference>
<feature type="domain" description="Peptidase S11 D-Ala-D-Ala carboxypeptidase A C-terminal" evidence="16">
    <location>
        <begin position="275"/>
        <end position="365"/>
    </location>
</feature>
<evidence type="ECO:0000313" key="17">
    <source>
        <dbReference type="EMBL" id="AFV11810.1"/>
    </source>
</evidence>
<dbReference type="InterPro" id="IPR001967">
    <property type="entry name" value="Peptidase_S11_N"/>
</dbReference>
<evidence type="ECO:0000259" key="16">
    <source>
        <dbReference type="SMART" id="SM00936"/>
    </source>
</evidence>
<evidence type="ECO:0000256" key="15">
    <source>
        <dbReference type="RuleBase" id="RU004016"/>
    </source>
</evidence>
<dbReference type="SUPFAM" id="SSF56601">
    <property type="entry name" value="beta-lactamase/transpeptidase-like"/>
    <property type="match status" value="1"/>
</dbReference>
<evidence type="ECO:0000256" key="14">
    <source>
        <dbReference type="PIRSR" id="PIRSR618044-2"/>
    </source>
</evidence>
<dbReference type="GO" id="GO:0009252">
    <property type="term" value="P:peptidoglycan biosynthetic process"/>
    <property type="evidence" value="ECO:0007669"/>
    <property type="project" value="UniProtKB-UniPathway"/>
</dbReference>
<dbReference type="Pfam" id="PF07943">
    <property type="entry name" value="PBP5_C"/>
    <property type="match status" value="1"/>
</dbReference>
<name>K4LIP4_THEPS</name>
<dbReference type="InterPro" id="IPR012338">
    <property type="entry name" value="Beta-lactam/transpept-like"/>
</dbReference>
<proteinExistence type="inferred from homology"/>
<dbReference type="STRING" id="1089553.Tph_c16050"/>
<keyword evidence="9" id="KW-0133">Cell shape</keyword>
<dbReference type="KEGG" id="tpz:Tph_c16050"/>
<evidence type="ECO:0000256" key="7">
    <source>
        <dbReference type="ARBA" id="ARBA00022729"/>
    </source>
</evidence>
<keyword evidence="5 17" id="KW-0121">Carboxypeptidase</keyword>
<dbReference type="PANTHER" id="PTHR21581">
    <property type="entry name" value="D-ALANYL-D-ALANINE CARBOXYPEPTIDASE"/>
    <property type="match status" value="1"/>
</dbReference>
<feature type="active site" description="Acyl-ester intermediate" evidence="13">
    <location>
        <position position="61"/>
    </location>
</feature>
<keyword evidence="8 17" id="KW-0378">Hydrolase</keyword>
<evidence type="ECO:0000256" key="4">
    <source>
        <dbReference type="ARBA" id="ARBA00012448"/>
    </source>
</evidence>
<dbReference type="Pfam" id="PF00768">
    <property type="entry name" value="Peptidase_S11"/>
    <property type="match status" value="1"/>
</dbReference>
<keyword evidence="10" id="KW-0573">Peptidoglycan synthesis</keyword>
<dbReference type="AlphaFoldDB" id="K4LIP4"/>
<comment type="catalytic activity">
    <reaction evidence="12">
        <text>Preferential cleavage: (Ac)2-L-Lys-D-Ala-|-D-Ala. Also transpeptidation of peptidyl-alanyl moieties that are N-acyl substituents of D-alanine.</text>
        <dbReference type="EC" id="3.4.16.4"/>
    </reaction>
</comment>
<dbReference type="GO" id="GO:0006508">
    <property type="term" value="P:proteolysis"/>
    <property type="evidence" value="ECO:0007669"/>
    <property type="project" value="UniProtKB-KW"/>
</dbReference>
<keyword evidence="6" id="KW-0645">Protease</keyword>
<dbReference type="SUPFAM" id="SSF69189">
    <property type="entry name" value="Penicillin-binding protein associated domain"/>
    <property type="match status" value="1"/>
</dbReference>
<comment type="similarity">
    <text evidence="3 15">Belongs to the peptidase S11 family.</text>
</comment>
<evidence type="ECO:0000256" key="3">
    <source>
        <dbReference type="ARBA" id="ARBA00007164"/>
    </source>
</evidence>
<dbReference type="PRINTS" id="PR00725">
    <property type="entry name" value="DADACBPTASE1"/>
</dbReference>
<dbReference type="Gene3D" id="2.60.410.10">
    <property type="entry name" value="D-Ala-D-Ala carboxypeptidase, C-terminal domain"/>
    <property type="match status" value="1"/>
</dbReference>
<keyword evidence="18" id="KW-1185">Reference proteome</keyword>
<dbReference type="OrthoDB" id="9791132at2"/>
<dbReference type="EC" id="3.4.16.4" evidence="4"/>
<feature type="active site" description="Acyl-ester intermediate" evidence="13">
    <location>
        <position position="64"/>
    </location>
</feature>
<evidence type="ECO:0000256" key="1">
    <source>
        <dbReference type="ARBA" id="ARBA00003217"/>
    </source>
</evidence>
<evidence type="ECO:0000256" key="8">
    <source>
        <dbReference type="ARBA" id="ARBA00022801"/>
    </source>
</evidence>
<dbReference type="Proteomes" id="UP000000467">
    <property type="component" value="Chromosome"/>
</dbReference>
<comment type="function">
    <text evidence="1">Removes C-terminal D-alanyl residues from sugar-peptide cell wall precursors.</text>
</comment>
<comment type="pathway">
    <text evidence="2">Cell wall biogenesis; peptidoglycan biosynthesis.</text>
</comment>
<evidence type="ECO:0000256" key="10">
    <source>
        <dbReference type="ARBA" id="ARBA00022984"/>
    </source>
</evidence>
<organism evidence="17 18">
    <name type="scientific">Thermacetogenium phaeum (strain ATCC BAA-254 / DSM 26808 / PB)</name>
    <dbReference type="NCBI Taxonomy" id="1089553"/>
    <lineage>
        <taxon>Bacteria</taxon>
        <taxon>Bacillati</taxon>
        <taxon>Bacillota</taxon>
        <taxon>Clostridia</taxon>
        <taxon>Thermoanaerobacterales</taxon>
        <taxon>Thermoanaerobacteraceae</taxon>
        <taxon>Thermacetogenium</taxon>
    </lineage>
</organism>
<dbReference type="InterPro" id="IPR015956">
    <property type="entry name" value="Peniciliin-bd_prot_C_sf"/>
</dbReference>
<keyword evidence="7" id="KW-0732">Signal</keyword>
<evidence type="ECO:0000256" key="11">
    <source>
        <dbReference type="ARBA" id="ARBA00023316"/>
    </source>
</evidence>
<dbReference type="InterPro" id="IPR037167">
    <property type="entry name" value="Peptidase_S11_C_sf"/>
</dbReference>
<dbReference type="InterPro" id="IPR012907">
    <property type="entry name" value="Peptidase_S11_C"/>
</dbReference>
<dbReference type="GO" id="GO:0008360">
    <property type="term" value="P:regulation of cell shape"/>
    <property type="evidence" value="ECO:0007669"/>
    <property type="project" value="UniProtKB-KW"/>
</dbReference>
<keyword evidence="11" id="KW-0961">Cell wall biogenesis/degradation</keyword>
<evidence type="ECO:0000256" key="5">
    <source>
        <dbReference type="ARBA" id="ARBA00022645"/>
    </source>
</evidence>
<evidence type="ECO:0000256" key="9">
    <source>
        <dbReference type="ARBA" id="ARBA00022960"/>
    </source>
</evidence>
<gene>
    <name evidence="17" type="primary">dacF3</name>
    <name evidence="17" type="ordered locus">Tph_c16050</name>
</gene>
<dbReference type="EMBL" id="CP003732">
    <property type="protein sequence ID" value="AFV11810.1"/>
    <property type="molecule type" value="Genomic_DNA"/>
</dbReference>
<protein>
    <recommendedName>
        <fullName evidence="4">serine-type D-Ala-D-Ala carboxypeptidase</fullName>
        <ecNumber evidence="4">3.4.16.4</ecNumber>
    </recommendedName>
</protein>
<dbReference type="GO" id="GO:0009002">
    <property type="term" value="F:serine-type D-Ala-D-Ala carboxypeptidase activity"/>
    <property type="evidence" value="ECO:0007669"/>
    <property type="project" value="UniProtKB-EC"/>
</dbReference>
<evidence type="ECO:0000256" key="6">
    <source>
        <dbReference type="ARBA" id="ARBA00022670"/>
    </source>
</evidence>
<accession>K4LIP4</accession>
<dbReference type="RefSeq" id="WP_015050690.1">
    <property type="nucleotide sequence ID" value="NC_018870.1"/>
</dbReference>
<dbReference type="GO" id="GO:0071555">
    <property type="term" value="P:cell wall organization"/>
    <property type="evidence" value="ECO:0007669"/>
    <property type="project" value="UniProtKB-KW"/>
</dbReference>
<dbReference type="UniPathway" id="UPA00219"/>
<feature type="active site" evidence="13">
    <location>
        <position position="121"/>
    </location>
</feature>
<dbReference type="HOGENOM" id="CLU_027070_8_0_9"/>
<dbReference type="PANTHER" id="PTHR21581:SF6">
    <property type="entry name" value="TRAFFICKING PROTEIN PARTICLE COMPLEX SUBUNIT 12"/>
    <property type="match status" value="1"/>
</dbReference>
<evidence type="ECO:0000256" key="12">
    <source>
        <dbReference type="ARBA" id="ARBA00034000"/>
    </source>
</evidence>
<evidence type="ECO:0000256" key="2">
    <source>
        <dbReference type="ARBA" id="ARBA00004752"/>
    </source>
</evidence>
<dbReference type="SMART" id="SM00936">
    <property type="entry name" value="PBP5_C"/>
    <property type="match status" value="1"/>
</dbReference>
<dbReference type="InterPro" id="IPR018044">
    <property type="entry name" value="Peptidase_S11"/>
</dbReference>
<evidence type="ECO:0000313" key="18">
    <source>
        <dbReference type="Proteomes" id="UP000000467"/>
    </source>
</evidence>
<dbReference type="Gene3D" id="3.40.710.10">
    <property type="entry name" value="DD-peptidase/beta-lactamase superfamily"/>
    <property type="match status" value="1"/>
</dbReference>
<evidence type="ECO:0000256" key="13">
    <source>
        <dbReference type="PIRSR" id="PIRSR618044-1"/>
    </source>
</evidence>
<reference evidence="17 18" key="1">
    <citation type="journal article" date="2012" name="BMC Genomics">
        <title>Genome-guided analysis of physiological and morphological traits of the fermentative acetate oxidizer Thermacetogenium phaeum.</title>
        <authorList>
            <person name="Oehler D."/>
            <person name="Poehlein A."/>
            <person name="Leimbach A."/>
            <person name="Muller N."/>
            <person name="Daniel R."/>
            <person name="Gottschalk G."/>
            <person name="Schink B."/>
        </authorList>
    </citation>
    <scope>NUCLEOTIDE SEQUENCE [LARGE SCALE GENOMIC DNA]</scope>
    <source>
        <strain evidence="18">ATCC BAA-254 / DSM 26808 / PB</strain>
    </source>
</reference>
<feature type="binding site" evidence="14">
    <location>
        <position position="225"/>
    </location>
    <ligand>
        <name>substrate</name>
    </ligand>
</feature>
<sequence>MLCRKVMPVLLAVFLLQLVPEDPAWGSVTPKTAAPSAVLMDAHSGKILYQKEPHRRMAPASVTKVATMLVAMDALAAGKVNWDDRVVTSEAAWEMGGSEIWLEPGEEMSFREMMVAIAVGSANDACVAVAEHIAGSEEAFVALMNQKVKELGLKNTRFVNCHGLPAKGHYTSAYDMAVLCREALKYPELLQLTSIKHYYKLRGGKTKLDNTNKLLWWYDGTDGFKTGWTTEANYCLASTVKRNGLRLICCVFGIPEPGGHFEESVKLYNWGFANYTFREVVKSGQVVDKVRVGKGAVEDVGAAAQQSAGFCVRKGKEREARLKIILPDYISAPVAKGTLLGELQVVSEGRVVDRVPLIAQNDVPRGSFWNQLKKTFRSLAG</sequence>